<reference evidence="2 3" key="1">
    <citation type="submission" date="2015-06" db="EMBL/GenBank/DDBJ databases">
        <authorList>
            <person name="Ju K.-S."/>
            <person name="Doroghazi J.R."/>
            <person name="Metcalf W.W."/>
        </authorList>
    </citation>
    <scope>NUCLEOTIDE SEQUENCE [LARGE SCALE GENOMIC DNA]</scope>
    <source>
        <strain evidence="2 3">NRRL 3414</strain>
    </source>
</reference>
<dbReference type="AlphaFoldDB" id="A0A0J7ZIB6"/>
<feature type="region of interest" description="Disordered" evidence="1">
    <location>
        <begin position="1"/>
        <end position="22"/>
    </location>
</feature>
<comment type="caution">
    <text evidence="2">The sequence shown here is derived from an EMBL/GenBank/DDBJ whole genome shotgun (WGS) entry which is preliminary data.</text>
</comment>
<evidence type="ECO:0000313" key="3">
    <source>
        <dbReference type="Proteomes" id="UP000037432"/>
    </source>
</evidence>
<dbReference type="EMBL" id="LFNT01000006">
    <property type="protein sequence ID" value="KMS75776.1"/>
    <property type="molecule type" value="Genomic_DNA"/>
</dbReference>
<evidence type="ECO:0008006" key="4">
    <source>
        <dbReference type="Google" id="ProtNLM"/>
    </source>
</evidence>
<evidence type="ECO:0000313" key="2">
    <source>
        <dbReference type="EMBL" id="KMS75776.1"/>
    </source>
</evidence>
<dbReference type="Proteomes" id="UP000037432">
    <property type="component" value="Unassembled WGS sequence"/>
</dbReference>
<dbReference type="PATRIC" id="fig|1938.3.peg.6021"/>
<organism evidence="2 3">
    <name type="scientific">Streptomyces viridochromogenes</name>
    <dbReference type="NCBI Taxonomy" id="1938"/>
    <lineage>
        <taxon>Bacteria</taxon>
        <taxon>Bacillati</taxon>
        <taxon>Actinomycetota</taxon>
        <taxon>Actinomycetes</taxon>
        <taxon>Kitasatosporales</taxon>
        <taxon>Streptomycetaceae</taxon>
        <taxon>Streptomyces</taxon>
    </lineage>
</organism>
<protein>
    <recommendedName>
        <fullName evidence="4">Transposase</fullName>
    </recommendedName>
</protein>
<evidence type="ECO:0000256" key="1">
    <source>
        <dbReference type="SAM" id="MobiDB-lite"/>
    </source>
</evidence>
<accession>A0A0J7ZIB6</accession>
<gene>
    <name evidence="2" type="ORF">ACM01_08445</name>
</gene>
<proteinExistence type="predicted"/>
<dbReference type="RefSeq" id="WP_048580467.1">
    <property type="nucleotide sequence ID" value="NZ_LFNT01000006.1"/>
</dbReference>
<name>A0A0J7ZIB6_STRVR</name>
<feature type="compositionally biased region" description="Basic and acidic residues" evidence="1">
    <location>
        <begin position="10"/>
        <end position="22"/>
    </location>
</feature>
<sequence>MPRGSVRQAEVGRDERDDRLSTAEHEELKQLRKVDAEFRRANKIFKAASVFGFLSWLADRG</sequence>